<dbReference type="PANTHER" id="PTHR10903">
    <property type="entry name" value="GTPASE, IMAP FAMILY MEMBER-RELATED"/>
    <property type="match status" value="1"/>
</dbReference>
<comment type="similarity">
    <text evidence="1">Belongs to the TRAFAC class TrmE-Era-EngA-EngB-Septin-like GTPase superfamily. AIG1/Toc34/Toc159-like paraseptin GTPase family. IAN subfamily.</text>
</comment>
<dbReference type="SUPFAM" id="SSF52540">
    <property type="entry name" value="P-loop containing nucleoside triphosphate hydrolases"/>
    <property type="match status" value="2"/>
</dbReference>
<reference evidence="5 6" key="1">
    <citation type="submission" date="2020-06" db="EMBL/GenBank/DDBJ databases">
        <authorList>
            <consortium name="Wellcome Sanger Institute Data Sharing"/>
        </authorList>
    </citation>
    <scope>NUCLEOTIDE SEQUENCE [LARGE SCALE GENOMIC DNA]</scope>
</reference>
<evidence type="ECO:0000259" key="4">
    <source>
        <dbReference type="PROSITE" id="PS51720"/>
    </source>
</evidence>
<evidence type="ECO:0000256" key="2">
    <source>
        <dbReference type="ARBA" id="ARBA00022741"/>
    </source>
</evidence>
<dbReference type="PROSITE" id="PS51720">
    <property type="entry name" value="G_AIG1"/>
    <property type="match status" value="2"/>
</dbReference>
<evidence type="ECO:0000313" key="6">
    <source>
        <dbReference type="Proteomes" id="UP000694580"/>
    </source>
</evidence>
<dbReference type="GO" id="GO:0005525">
    <property type="term" value="F:GTP binding"/>
    <property type="evidence" value="ECO:0007669"/>
    <property type="project" value="UniProtKB-KW"/>
</dbReference>
<dbReference type="PANTHER" id="PTHR10903:SF107">
    <property type="entry name" value="GTPASE IMAP FAMILY MEMBER 4-LIKE-RELATED"/>
    <property type="match status" value="1"/>
</dbReference>
<organism evidence="5 6">
    <name type="scientific">Denticeps clupeoides</name>
    <name type="common">denticle herring</name>
    <dbReference type="NCBI Taxonomy" id="299321"/>
    <lineage>
        <taxon>Eukaryota</taxon>
        <taxon>Metazoa</taxon>
        <taxon>Chordata</taxon>
        <taxon>Craniata</taxon>
        <taxon>Vertebrata</taxon>
        <taxon>Euteleostomi</taxon>
        <taxon>Actinopterygii</taxon>
        <taxon>Neopterygii</taxon>
        <taxon>Teleostei</taxon>
        <taxon>Clupei</taxon>
        <taxon>Clupeiformes</taxon>
        <taxon>Denticipitoidei</taxon>
        <taxon>Denticipitidae</taxon>
        <taxon>Denticeps</taxon>
    </lineage>
</organism>
<dbReference type="Gene3D" id="3.40.50.300">
    <property type="entry name" value="P-loop containing nucleotide triphosphate hydrolases"/>
    <property type="match status" value="3"/>
</dbReference>
<dbReference type="GeneTree" id="ENSGT00940000162556"/>
<protein>
    <recommendedName>
        <fullName evidence="4">AIG1-type G domain-containing protein</fullName>
    </recommendedName>
</protein>
<dbReference type="AlphaFoldDB" id="A0AAY4BP12"/>
<reference evidence="5" key="3">
    <citation type="submission" date="2025-09" db="UniProtKB">
        <authorList>
            <consortium name="Ensembl"/>
        </authorList>
    </citation>
    <scope>IDENTIFICATION</scope>
</reference>
<keyword evidence="2" id="KW-0547">Nucleotide-binding</keyword>
<sequence>GVTLRQSHRLSHVRIVLLGYRHAGKTSTGNTILAKNAFKADRHVQCDEAMVAGRKVSVVDTPSWWAHLGLEDTPEMTKRAIVSSVSACSPGPHAFIVVLPIDKSFTDRHKRSVVEHLMLLGERIWNHTLVLFTQGDKLAGKTIEKHIESEGKVLEWLVEKCGHRYHVFKNRNRDTSTQVNKLLEKIEKMVAGSNDCHYKTDRQRICEVEEKRRVEDEMAKKRMEKAMEMMKSNTGNIQIMLLKSLFFVHRLSPMDVSELRIVLVGYRNAGKSSVGNTIFGRAEFGSKQAIKCVTRRGKTSGIHVTLVEAPGWKANIALERSPLLIKRELERSITLCAPEPHVILLVIDVDKSFKERHRRAVQEHLELLSEKVWNHTIVLFSCSLSLGDSTIEHHIESEGKALRWIVGNCGNRYHALNNKDWGDGTQVKELLEKIQKMVSGNSSSHYKIDKKRAADMEKLKTELEERAAKRRKIYLGDTTIEEFIESEGKPLQTLVEKCGNRYHVFKHKNRRNVTELLEKIEDMVAKNNGRVYTADKDRLEVMNQKREEEGKKACERMRSVQNKRKNSKSLMGEFIAFDSFCSFTQFLHGCTEIYTVNNSINFINYRKI</sequence>
<gene>
    <name evidence="5" type="primary">DKC1</name>
</gene>
<proteinExistence type="inferred from homology"/>
<keyword evidence="3" id="KW-0342">GTP-binding</keyword>
<evidence type="ECO:0000256" key="3">
    <source>
        <dbReference type="ARBA" id="ARBA00023134"/>
    </source>
</evidence>
<evidence type="ECO:0000256" key="1">
    <source>
        <dbReference type="ARBA" id="ARBA00008535"/>
    </source>
</evidence>
<name>A0AAY4BP12_9TELE</name>
<feature type="domain" description="AIG1-type G" evidence="4">
    <location>
        <begin position="256"/>
        <end position="455"/>
    </location>
</feature>
<dbReference type="Proteomes" id="UP000694580">
    <property type="component" value="Chromosome 4"/>
</dbReference>
<keyword evidence="6" id="KW-1185">Reference proteome</keyword>
<dbReference type="FunFam" id="3.40.50.300:FF:001809">
    <property type="entry name" value="Si:ch1073-365p7.2"/>
    <property type="match status" value="2"/>
</dbReference>
<dbReference type="InterPro" id="IPR027417">
    <property type="entry name" value="P-loop_NTPase"/>
</dbReference>
<dbReference type="InterPro" id="IPR006703">
    <property type="entry name" value="G_AIG1"/>
</dbReference>
<accession>A0AAY4BP12</accession>
<dbReference type="InterPro" id="IPR045058">
    <property type="entry name" value="GIMA/IAN/Toc"/>
</dbReference>
<evidence type="ECO:0000313" key="5">
    <source>
        <dbReference type="Ensembl" id="ENSDCDP00010022625.1"/>
    </source>
</evidence>
<dbReference type="Ensembl" id="ENSDCDT00010027107.1">
    <property type="protein sequence ID" value="ENSDCDP00010022625.1"/>
    <property type="gene ID" value="ENSDCDG00010013451.1"/>
</dbReference>
<feature type="domain" description="AIG1-type G" evidence="4">
    <location>
        <begin position="10"/>
        <end position="207"/>
    </location>
</feature>
<dbReference type="Pfam" id="PF04548">
    <property type="entry name" value="AIG1"/>
    <property type="match status" value="3"/>
</dbReference>
<reference evidence="5" key="2">
    <citation type="submission" date="2025-08" db="UniProtKB">
        <authorList>
            <consortium name="Ensembl"/>
        </authorList>
    </citation>
    <scope>IDENTIFICATION</scope>
</reference>